<evidence type="ECO:0000313" key="1">
    <source>
        <dbReference type="EMBL" id="MCL3998014.1"/>
    </source>
</evidence>
<name>A0ABT0P2Q9_9ACTN</name>
<evidence type="ECO:0000313" key="2">
    <source>
        <dbReference type="Proteomes" id="UP001202052"/>
    </source>
</evidence>
<organism evidence="1 2">
    <name type="scientific">Streptomyces lavenduligriseus</name>
    <dbReference type="NCBI Taxonomy" id="67315"/>
    <lineage>
        <taxon>Bacteria</taxon>
        <taxon>Bacillati</taxon>
        <taxon>Actinomycetota</taxon>
        <taxon>Actinomycetes</taxon>
        <taxon>Kitasatosporales</taxon>
        <taxon>Streptomycetaceae</taxon>
        <taxon>Streptomyces</taxon>
    </lineage>
</organism>
<dbReference type="EMBL" id="JAMCCK010000053">
    <property type="protein sequence ID" value="MCL3998014.1"/>
    <property type="molecule type" value="Genomic_DNA"/>
</dbReference>
<keyword evidence="2" id="KW-1185">Reference proteome</keyword>
<dbReference type="Proteomes" id="UP001202052">
    <property type="component" value="Unassembled WGS sequence"/>
</dbReference>
<sequence length="94" mass="10316">MNEPSVRANSLPAPAVALLRALHDALRLPLPGLTDADERAYHVLLHDRASRARIILECVLIDGHELGPAAERLNTWTAELPVTYTPWTDDRGSA</sequence>
<accession>A0ABT0P2Q9</accession>
<dbReference type="RefSeq" id="WP_249492737.1">
    <property type="nucleotide sequence ID" value="NZ_JAMCCK010000053.1"/>
</dbReference>
<protein>
    <submittedName>
        <fullName evidence="1">Uncharacterized protein</fullName>
    </submittedName>
</protein>
<reference evidence="1 2" key="1">
    <citation type="submission" date="2022-05" db="EMBL/GenBank/DDBJ databases">
        <title>Genome Resource of Streptomyces lavenduligriseus GA1-1, a Strain with Broad-Spectrum Antifungal Activity against Phytopathogenic Fungi.</title>
        <authorList>
            <person name="Qi D."/>
        </authorList>
    </citation>
    <scope>NUCLEOTIDE SEQUENCE [LARGE SCALE GENOMIC DNA]</scope>
    <source>
        <strain evidence="1 2">GA1-1</strain>
    </source>
</reference>
<comment type="caution">
    <text evidence="1">The sequence shown here is derived from an EMBL/GenBank/DDBJ whole genome shotgun (WGS) entry which is preliminary data.</text>
</comment>
<proteinExistence type="predicted"/>
<gene>
    <name evidence="1" type="ORF">M4438_31705</name>
</gene>